<proteinExistence type="predicted"/>
<feature type="transmembrane region" description="Helical" evidence="1">
    <location>
        <begin position="24"/>
        <end position="48"/>
    </location>
</feature>
<dbReference type="Proteomes" id="UP000309133">
    <property type="component" value="Unassembled WGS sequence"/>
</dbReference>
<dbReference type="InterPro" id="IPR025101">
    <property type="entry name" value="DUF4012"/>
</dbReference>
<keyword evidence="1" id="KW-0812">Transmembrane</keyword>
<keyword evidence="3" id="KW-1185">Reference proteome</keyword>
<dbReference type="EMBL" id="SSSM01000004">
    <property type="protein sequence ID" value="THG30815.1"/>
    <property type="molecule type" value="Genomic_DNA"/>
</dbReference>
<protein>
    <submittedName>
        <fullName evidence="2">DUF4012 domain-containing protein</fullName>
    </submittedName>
</protein>
<dbReference type="RefSeq" id="WP_136427228.1">
    <property type="nucleotide sequence ID" value="NZ_SSSM01000004.1"/>
</dbReference>
<dbReference type="OrthoDB" id="3203519at2"/>
<keyword evidence="1" id="KW-0472">Membrane</keyword>
<dbReference type="AlphaFoldDB" id="A0A4S4FMY2"/>
<reference evidence="2 3" key="1">
    <citation type="submission" date="2019-04" db="EMBL/GenBank/DDBJ databases">
        <authorList>
            <person name="Jiang L."/>
        </authorList>
    </citation>
    <scope>NUCLEOTIDE SEQUENCE [LARGE SCALE GENOMIC DNA]</scope>
    <source>
        <strain evidence="2 3">YIM 131853</strain>
    </source>
</reference>
<name>A0A4S4FMY2_9MICO</name>
<keyword evidence="1" id="KW-1133">Transmembrane helix</keyword>
<comment type="caution">
    <text evidence="2">The sequence shown here is derived from an EMBL/GenBank/DDBJ whole genome shotgun (WGS) entry which is preliminary data.</text>
</comment>
<sequence>MADVSQFDGDDAQRTRPFMSRRRAALVGGILVLAVVVVLGACTIYLAVRADEARNSLNHAQTLVRELQKSVTTDPAGSAVLAEGIRAETGHARELTSDWVWRAAEGVPVLGKNLSVGRQLIAAVDEVAVDALVPLAGVASNIDISTLRPVDGRVSLQPIIDAREVVASSDDALASAKVKVAALDTSGTLQEIVDSRAQVERLIAKAAGTTASARIATQIIPSLLGSDGPRNYLLMFQNNAEARSLGGNVASLLLIHVDNGAVSIAQQASSGDFPRNAEPPIAIDPNIYSVYYPSFPRYIQDVATRPDFPFTAQLGKGWWESVFGGTIDGVISFDPIALASLLDATGPIQLSTGETLTSDNAVKLILSDAYENYPDPDDSDRFFAEAAGSVFSALTSGGTDPKKLLSALEEAATQGRFLAWSTNEMEQAQIATLPLAGVLPSDNTTATTAGVYFNDQSASKIDYWVSSVVDLTADYCTAPDAPVFTITYTLSSLLTQAKADRLPSYVAAGSLPRGQFLTDVYILGPPGATFLDSTVDVPGIANTVLSNGGDLGRPIVRMNALLGAEGTTTVTVRFTGVAGDYGPLALTTTPMVHPTDVVVAEPAICAG</sequence>
<gene>
    <name evidence="2" type="ORF">E6C64_09260</name>
</gene>
<organism evidence="2 3">
    <name type="scientific">Naasia lichenicola</name>
    <dbReference type="NCBI Taxonomy" id="2565933"/>
    <lineage>
        <taxon>Bacteria</taxon>
        <taxon>Bacillati</taxon>
        <taxon>Actinomycetota</taxon>
        <taxon>Actinomycetes</taxon>
        <taxon>Micrococcales</taxon>
        <taxon>Microbacteriaceae</taxon>
        <taxon>Naasia</taxon>
    </lineage>
</organism>
<evidence type="ECO:0000313" key="2">
    <source>
        <dbReference type="EMBL" id="THG30815.1"/>
    </source>
</evidence>
<evidence type="ECO:0000256" key="1">
    <source>
        <dbReference type="SAM" id="Phobius"/>
    </source>
</evidence>
<dbReference type="Pfam" id="PF13196">
    <property type="entry name" value="DUF4012"/>
    <property type="match status" value="1"/>
</dbReference>
<accession>A0A4S4FMY2</accession>
<evidence type="ECO:0000313" key="3">
    <source>
        <dbReference type="Proteomes" id="UP000309133"/>
    </source>
</evidence>